<dbReference type="InterPro" id="IPR045540">
    <property type="entry name" value="YegS/DAGK_C"/>
</dbReference>
<dbReference type="Gene3D" id="3.40.50.10330">
    <property type="entry name" value="Probable inorganic polyphosphate/atp-NAD kinase, domain 1"/>
    <property type="match status" value="1"/>
</dbReference>
<dbReference type="SUPFAM" id="SSF111331">
    <property type="entry name" value="NAD kinase/diacylglycerol kinase-like"/>
    <property type="match status" value="1"/>
</dbReference>
<evidence type="ECO:0000256" key="2">
    <source>
        <dbReference type="ARBA" id="ARBA00005983"/>
    </source>
</evidence>
<sequence>MTSYAAIVYNPVNLPVDRLRRAVRAEQRRLGWDEARWYATSRHDRGQGAASAALASDPAVVIVAGGDGTVRSVAEALHGSGTPLGLVPAGTGNLLARNLGLELGDLEASVRTAFGGTTRPVDIAIANLVGSDGERTRRVFVVMAGIGLDAEMAEATSALAKRRMGWLAYVTPIARSIIANRQFRLRYRIDGGSTRSTRAHTIIVGNCGTLTGNMLLLPTAQVDDGLLDVVMMRPKGRFGWARIAFRLIVQGVARHFRQAERMMRSTVDLQSLAYAQGARFDVHFDTPHGIELDGDSFDPILAAQISVHPAALNVRVAAR</sequence>
<dbReference type="Proteomes" id="UP000636956">
    <property type="component" value="Unassembled WGS sequence"/>
</dbReference>
<keyword evidence="8" id="KW-1208">Phospholipid metabolism</keyword>
<dbReference type="Gene3D" id="2.60.200.40">
    <property type="match status" value="1"/>
</dbReference>
<proteinExistence type="inferred from homology"/>
<keyword evidence="6" id="KW-0067">ATP-binding</keyword>
<gene>
    <name evidence="10" type="ORF">GCM10011372_22500</name>
</gene>
<dbReference type="InterPro" id="IPR050187">
    <property type="entry name" value="Lipid_Phosphate_FormReg"/>
</dbReference>
<keyword evidence="7" id="KW-0444">Lipid biosynthesis</keyword>
<evidence type="ECO:0000256" key="5">
    <source>
        <dbReference type="ARBA" id="ARBA00022777"/>
    </source>
</evidence>
<reference evidence="10" key="2">
    <citation type="submission" date="2020-09" db="EMBL/GenBank/DDBJ databases">
        <authorList>
            <person name="Sun Q."/>
            <person name="Zhou Y."/>
        </authorList>
    </citation>
    <scope>NUCLEOTIDE SEQUENCE</scope>
    <source>
        <strain evidence="10">CGMCC 1.8984</strain>
    </source>
</reference>
<dbReference type="Pfam" id="PF00781">
    <property type="entry name" value="DAGK_cat"/>
    <property type="match status" value="1"/>
</dbReference>
<evidence type="ECO:0000256" key="1">
    <source>
        <dbReference type="ARBA" id="ARBA00001946"/>
    </source>
</evidence>
<keyword evidence="5 10" id="KW-0418">Kinase</keyword>
<comment type="similarity">
    <text evidence="2">Belongs to the diacylglycerol/lipid kinase family.</text>
</comment>
<feature type="domain" description="DAGKc" evidence="9">
    <location>
        <begin position="1"/>
        <end position="130"/>
    </location>
</feature>
<evidence type="ECO:0000256" key="4">
    <source>
        <dbReference type="ARBA" id="ARBA00022741"/>
    </source>
</evidence>
<evidence type="ECO:0000256" key="6">
    <source>
        <dbReference type="ARBA" id="ARBA00022840"/>
    </source>
</evidence>
<evidence type="ECO:0000313" key="11">
    <source>
        <dbReference type="Proteomes" id="UP000636956"/>
    </source>
</evidence>
<organism evidence="10 11">
    <name type="scientific">Agromyces bauzanensis</name>
    <dbReference type="NCBI Taxonomy" id="1308924"/>
    <lineage>
        <taxon>Bacteria</taxon>
        <taxon>Bacillati</taxon>
        <taxon>Actinomycetota</taxon>
        <taxon>Actinomycetes</taxon>
        <taxon>Micrococcales</taxon>
        <taxon>Microbacteriaceae</taxon>
        <taxon>Agromyces</taxon>
    </lineage>
</organism>
<dbReference type="EMBL" id="BMMD01000012">
    <property type="protein sequence ID" value="GGJ83640.1"/>
    <property type="molecule type" value="Genomic_DNA"/>
</dbReference>
<dbReference type="GO" id="GO:0016301">
    <property type="term" value="F:kinase activity"/>
    <property type="evidence" value="ECO:0007669"/>
    <property type="project" value="UniProtKB-KW"/>
</dbReference>
<keyword evidence="4" id="KW-0547">Nucleotide-binding</keyword>
<evidence type="ECO:0000256" key="7">
    <source>
        <dbReference type="ARBA" id="ARBA00023209"/>
    </source>
</evidence>
<dbReference type="InterPro" id="IPR001206">
    <property type="entry name" value="Diacylglycerol_kinase_cat_dom"/>
</dbReference>
<evidence type="ECO:0000256" key="3">
    <source>
        <dbReference type="ARBA" id="ARBA00022679"/>
    </source>
</evidence>
<dbReference type="InterPro" id="IPR017438">
    <property type="entry name" value="ATP-NAD_kinase_N"/>
</dbReference>
<evidence type="ECO:0000256" key="8">
    <source>
        <dbReference type="ARBA" id="ARBA00023264"/>
    </source>
</evidence>
<dbReference type="InterPro" id="IPR016064">
    <property type="entry name" value="NAD/diacylglycerol_kinase_sf"/>
</dbReference>
<evidence type="ECO:0000313" key="10">
    <source>
        <dbReference type="EMBL" id="GGJ83640.1"/>
    </source>
</evidence>
<accession>A0A917UTA9</accession>
<keyword evidence="11" id="KW-1185">Reference proteome</keyword>
<evidence type="ECO:0000259" key="9">
    <source>
        <dbReference type="PROSITE" id="PS50146"/>
    </source>
</evidence>
<dbReference type="PANTHER" id="PTHR12358">
    <property type="entry name" value="SPHINGOSINE KINASE"/>
    <property type="match status" value="1"/>
</dbReference>
<keyword evidence="3" id="KW-0808">Transferase</keyword>
<dbReference type="Pfam" id="PF19279">
    <property type="entry name" value="YegS_C"/>
    <property type="match status" value="1"/>
</dbReference>
<keyword evidence="7" id="KW-0594">Phospholipid biosynthesis</keyword>
<comment type="cofactor">
    <cofactor evidence="1">
        <name>Mg(2+)</name>
        <dbReference type="ChEBI" id="CHEBI:18420"/>
    </cofactor>
</comment>
<reference evidence="10" key="1">
    <citation type="journal article" date="2014" name="Int. J. Syst. Evol. Microbiol.">
        <title>Complete genome sequence of Corynebacterium casei LMG S-19264T (=DSM 44701T), isolated from a smear-ripened cheese.</title>
        <authorList>
            <consortium name="US DOE Joint Genome Institute (JGI-PGF)"/>
            <person name="Walter F."/>
            <person name="Albersmeier A."/>
            <person name="Kalinowski J."/>
            <person name="Ruckert C."/>
        </authorList>
    </citation>
    <scope>NUCLEOTIDE SEQUENCE</scope>
    <source>
        <strain evidence="10">CGMCC 1.8984</strain>
    </source>
</reference>
<dbReference type="PANTHER" id="PTHR12358:SF54">
    <property type="entry name" value="SPHINGOSINE KINASE RELATED PROTEIN"/>
    <property type="match status" value="1"/>
</dbReference>
<protein>
    <submittedName>
        <fullName evidence="10">Sphingosine kinase</fullName>
    </submittedName>
</protein>
<dbReference type="AlphaFoldDB" id="A0A917UTA9"/>
<comment type="caution">
    <text evidence="10">The sequence shown here is derived from an EMBL/GenBank/DDBJ whole genome shotgun (WGS) entry which is preliminary data.</text>
</comment>
<keyword evidence="7" id="KW-0443">Lipid metabolism</keyword>
<name>A0A917UTA9_9MICO</name>
<dbReference type="GO" id="GO:0005524">
    <property type="term" value="F:ATP binding"/>
    <property type="evidence" value="ECO:0007669"/>
    <property type="project" value="UniProtKB-KW"/>
</dbReference>
<dbReference type="RefSeq" id="WP_188743536.1">
    <property type="nucleotide sequence ID" value="NZ_BAABFW010000006.1"/>
</dbReference>
<dbReference type="PROSITE" id="PS50146">
    <property type="entry name" value="DAGK"/>
    <property type="match status" value="1"/>
</dbReference>
<dbReference type="GO" id="GO:0008654">
    <property type="term" value="P:phospholipid biosynthetic process"/>
    <property type="evidence" value="ECO:0007669"/>
    <property type="project" value="UniProtKB-KW"/>
</dbReference>